<reference evidence="1 2" key="1">
    <citation type="submission" date="2014-10" db="EMBL/GenBank/DDBJ databases">
        <title>Pedobacter Kyungheensis.</title>
        <authorList>
            <person name="Anderson B.M."/>
            <person name="Newman J.D."/>
        </authorList>
    </citation>
    <scope>NUCLEOTIDE SEQUENCE [LARGE SCALE GENOMIC DNA]</scope>
    <source>
        <strain evidence="1 2">KACC 16221</strain>
    </source>
</reference>
<dbReference type="PROSITE" id="PS51257">
    <property type="entry name" value="PROKAR_LIPOPROTEIN"/>
    <property type="match status" value="1"/>
</dbReference>
<evidence type="ECO:0000313" key="1">
    <source>
        <dbReference type="EMBL" id="KIA91777.1"/>
    </source>
</evidence>
<accession>A0A0C1FFF1</accession>
<dbReference type="GO" id="GO:0015562">
    <property type="term" value="F:efflux transmembrane transporter activity"/>
    <property type="evidence" value="ECO:0007669"/>
    <property type="project" value="TreeGrafter"/>
</dbReference>
<dbReference type="RefSeq" id="WP_039479975.1">
    <property type="nucleotide sequence ID" value="NZ_JSYN01000027.1"/>
</dbReference>
<organism evidence="1 2">
    <name type="scientific">Pedobacter kyungheensis</name>
    <dbReference type="NCBI Taxonomy" id="1069985"/>
    <lineage>
        <taxon>Bacteria</taxon>
        <taxon>Pseudomonadati</taxon>
        <taxon>Bacteroidota</taxon>
        <taxon>Sphingobacteriia</taxon>
        <taxon>Sphingobacteriales</taxon>
        <taxon>Sphingobacteriaceae</taxon>
        <taxon>Pedobacter</taxon>
    </lineage>
</organism>
<evidence type="ECO:0000313" key="2">
    <source>
        <dbReference type="Proteomes" id="UP000031246"/>
    </source>
</evidence>
<dbReference type="Gene3D" id="2.40.420.20">
    <property type="match status" value="1"/>
</dbReference>
<evidence type="ECO:0008006" key="3">
    <source>
        <dbReference type="Google" id="ProtNLM"/>
    </source>
</evidence>
<proteinExistence type="predicted"/>
<dbReference type="AlphaFoldDB" id="A0A0C1FFF1"/>
<dbReference type="Gene3D" id="2.40.50.100">
    <property type="match status" value="1"/>
</dbReference>
<gene>
    <name evidence="1" type="ORF">OC25_20300</name>
</gene>
<comment type="caution">
    <text evidence="1">The sequence shown here is derived from an EMBL/GenBank/DDBJ whole genome shotgun (WGS) entry which is preliminary data.</text>
</comment>
<dbReference type="Proteomes" id="UP000031246">
    <property type="component" value="Unassembled WGS sequence"/>
</dbReference>
<dbReference type="GO" id="GO:1990281">
    <property type="term" value="C:efflux pump complex"/>
    <property type="evidence" value="ECO:0007669"/>
    <property type="project" value="TreeGrafter"/>
</dbReference>
<sequence length="312" mass="33502">MNRTLYSTTYLLFTGLAIFLLSACKGNADPAAVEDTPSTVTPVQVTGITDSTMQETIELSAVSAYLEKSFVKANINGYVSAANVRTGEQVGRGQLLFSLLTKEARSIGNAVNKLDPGFKFSGVSAIRADAAGVVVQVNHQKGDYVQDGEAMATISNRNSLVFLLDLPYALNQIITQNKVLSVLLPDGTSLPGTVSGTMPAVDSLAQTQRYIIKVNASKDIPEGLIAKIKLTKLSHPSAQVVAKSAVLSNETEDEFWIMKLINDSTAVKVNVKKGIESDRLIEILNPRLNKNDRIISSGNYGLADTAKVKIQK</sequence>
<name>A0A0C1FFF1_9SPHI</name>
<dbReference type="PANTHER" id="PTHR30469">
    <property type="entry name" value="MULTIDRUG RESISTANCE PROTEIN MDTA"/>
    <property type="match status" value="1"/>
</dbReference>
<keyword evidence="2" id="KW-1185">Reference proteome</keyword>
<protein>
    <recommendedName>
        <fullName evidence="3">RND transporter</fullName>
    </recommendedName>
</protein>
<dbReference type="EMBL" id="JSYN01000027">
    <property type="protein sequence ID" value="KIA91777.1"/>
    <property type="molecule type" value="Genomic_DNA"/>
</dbReference>